<comment type="caution">
    <text evidence="1">The sequence shown here is derived from an EMBL/GenBank/DDBJ whole genome shotgun (WGS) entry which is preliminary data.</text>
</comment>
<evidence type="ECO:0000313" key="1">
    <source>
        <dbReference type="EMBL" id="MDF9407793.1"/>
    </source>
</evidence>
<protein>
    <submittedName>
        <fullName evidence="1">Uncharacterized protein</fullName>
    </submittedName>
</protein>
<keyword evidence="2" id="KW-1185">Reference proteome</keyword>
<reference evidence="1" key="1">
    <citation type="submission" date="2022-02" db="EMBL/GenBank/DDBJ databases">
        <authorList>
            <person name="Leng L."/>
        </authorList>
    </citation>
    <scope>NUCLEOTIDE SEQUENCE</scope>
    <source>
        <strain evidence="1">JI</strain>
    </source>
</reference>
<gene>
    <name evidence="1" type="ORF">L7E55_05375</name>
</gene>
<name>A0A9X4H534_9FIRM</name>
<accession>A0A9X4H534</accession>
<evidence type="ECO:0000313" key="2">
    <source>
        <dbReference type="Proteomes" id="UP001154312"/>
    </source>
</evidence>
<organism evidence="1 2">
    <name type="scientific">Pelotomaculum isophthalicicum JI</name>
    <dbReference type="NCBI Taxonomy" id="947010"/>
    <lineage>
        <taxon>Bacteria</taxon>
        <taxon>Bacillati</taxon>
        <taxon>Bacillota</taxon>
        <taxon>Clostridia</taxon>
        <taxon>Eubacteriales</taxon>
        <taxon>Desulfotomaculaceae</taxon>
        <taxon>Pelotomaculum</taxon>
    </lineage>
</organism>
<proteinExistence type="predicted"/>
<dbReference type="AlphaFoldDB" id="A0A9X4H534"/>
<dbReference type="RefSeq" id="WP_277443044.1">
    <property type="nucleotide sequence ID" value="NZ_JAKOAV010000007.1"/>
</dbReference>
<dbReference type="EMBL" id="JAKOAV010000007">
    <property type="protein sequence ID" value="MDF9407793.1"/>
    <property type="molecule type" value="Genomic_DNA"/>
</dbReference>
<sequence length="204" mass="23526">MKETGEITNRLFRVPVFLSHPTITRLNNHQLRFLIRLIREIRRELFFPRTLPRTEAYPESILTNIRRMMLSSYGLVAANLALEKVEVTETNGAFPIPTPPNNVFWIGSPFSQIEPAMAYQYGLPLLLIIQSGVIMEGIWSFGIAPFTILTWQSDPDNPQPGDIDAFFDSVQWREILQNWAAEVRTGYYIQTNPEFAYSCNITER</sequence>
<dbReference type="Proteomes" id="UP001154312">
    <property type="component" value="Unassembled WGS sequence"/>
</dbReference>